<feature type="domain" description="Sugar fermentation stimulation protein C-terminal" evidence="2">
    <location>
        <begin position="85"/>
        <end position="221"/>
    </location>
</feature>
<reference evidence="5" key="1">
    <citation type="journal article" date="2018" name="Front. Microbiol.">
        <title>Genome-Based Analysis Reveals the Taxonomy and Diversity of the Family Idiomarinaceae.</title>
        <authorList>
            <person name="Liu Y."/>
            <person name="Lai Q."/>
            <person name="Shao Z."/>
        </authorList>
    </citation>
    <scope>NUCLEOTIDE SEQUENCE [LARGE SCALE GENOMIC DNA]</scope>
    <source>
        <strain evidence="5">AIS</strain>
    </source>
</reference>
<dbReference type="AlphaFoldDB" id="A0A432WR15"/>
<evidence type="ECO:0000256" key="1">
    <source>
        <dbReference type="HAMAP-Rule" id="MF_00095"/>
    </source>
</evidence>
<dbReference type="PANTHER" id="PTHR30545">
    <property type="entry name" value="SUGAR FERMENTATION STIMULATION PROTEIN A"/>
    <property type="match status" value="1"/>
</dbReference>
<dbReference type="NCBIfam" id="TIGR00230">
    <property type="entry name" value="sfsA"/>
    <property type="match status" value="1"/>
</dbReference>
<proteinExistence type="inferred from homology"/>
<dbReference type="Gene3D" id="2.40.50.580">
    <property type="match status" value="1"/>
</dbReference>
<evidence type="ECO:0000313" key="4">
    <source>
        <dbReference type="EMBL" id="RUO36205.1"/>
    </source>
</evidence>
<dbReference type="Pfam" id="PF17746">
    <property type="entry name" value="SfsA_N"/>
    <property type="match status" value="1"/>
</dbReference>
<evidence type="ECO:0000259" key="3">
    <source>
        <dbReference type="Pfam" id="PF17746"/>
    </source>
</evidence>
<dbReference type="InterPro" id="IPR005224">
    <property type="entry name" value="SfsA"/>
</dbReference>
<dbReference type="Proteomes" id="UP000286934">
    <property type="component" value="Unassembled WGS sequence"/>
</dbReference>
<evidence type="ECO:0000259" key="2">
    <source>
        <dbReference type="Pfam" id="PF03749"/>
    </source>
</evidence>
<feature type="domain" description="SfsA N-terminal OB" evidence="3">
    <location>
        <begin position="14"/>
        <end position="80"/>
    </location>
</feature>
<dbReference type="FunFam" id="2.40.50.580:FF:000001">
    <property type="entry name" value="Sugar fermentation stimulation protein A"/>
    <property type="match status" value="1"/>
</dbReference>
<protein>
    <recommendedName>
        <fullName evidence="1">Sugar fermentation stimulation protein homolog</fullName>
    </recommendedName>
</protein>
<gene>
    <name evidence="1" type="primary">sfsA</name>
    <name evidence="4" type="ORF">CWE13_10080</name>
</gene>
<dbReference type="InterPro" id="IPR041465">
    <property type="entry name" value="SfsA_N"/>
</dbReference>
<comment type="caution">
    <text evidence="4">The sequence shown here is derived from an EMBL/GenBank/DDBJ whole genome shotgun (WGS) entry which is preliminary data.</text>
</comment>
<dbReference type="RefSeq" id="WP_126808260.1">
    <property type="nucleotide sequence ID" value="NZ_PIPP01000004.1"/>
</dbReference>
<dbReference type="Pfam" id="PF03749">
    <property type="entry name" value="SfsA"/>
    <property type="match status" value="1"/>
</dbReference>
<dbReference type="InterPro" id="IPR040452">
    <property type="entry name" value="SfsA_C"/>
</dbReference>
<evidence type="ECO:0000313" key="5">
    <source>
        <dbReference type="Proteomes" id="UP000286934"/>
    </source>
</evidence>
<dbReference type="OrthoDB" id="9802365at2"/>
<dbReference type="GO" id="GO:0003677">
    <property type="term" value="F:DNA binding"/>
    <property type="evidence" value="ECO:0007669"/>
    <property type="project" value="InterPro"/>
</dbReference>
<dbReference type="EMBL" id="PIPP01000004">
    <property type="protein sequence ID" value="RUO36205.1"/>
    <property type="molecule type" value="Genomic_DNA"/>
</dbReference>
<sequence>MQFDPPLQRAILHRRYKRFLADVEIKNGDIITIHCPNTGAMTGCAEPGSEVWYSTSANPKRKYPYTWELTHSKDDHWICVNTGQANSLVAEAIHNGIIPHLAGYEKLQREVKYAENSRVDIKLSGAGKADTYIEIKSVTLLSNNQGYFPDAVSARGKKHLHALMQMKAEGHRAILAYAILHSGIHSVLPAVHIDPEYADLVEQAKKAGVEVLEIVFQLNNEKITCVSSYLQN</sequence>
<accession>A0A432WR15</accession>
<dbReference type="Gene3D" id="3.40.1350.60">
    <property type="match status" value="1"/>
</dbReference>
<dbReference type="HAMAP" id="MF_00095">
    <property type="entry name" value="SfsA"/>
    <property type="match status" value="1"/>
</dbReference>
<organism evidence="4 5">
    <name type="scientific">Aliidiomarina shirensis</name>
    <dbReference type="NCBI Taxonomy" id="1048642"/>
    <lineage>
        <taxon>Bacteria</taxon>
        <taxon>Pseudomonadati</taxon>
        <taxon>Pseudomonadota</taxon>
        <taxon>Gammaproteobacteria</taxon>
        <taxon>Alteromonadales</taxon>
        <taxon>Idiomarinaceae</taxon>
        <taxon>Aliidiomarina</taxon>
    </lineage>
</organism>
<dbReference type="CDD" id="cd22359">
    <property type="entry name" value="SfsA-like_bacterial"/>
    <property type="match status" value="1"/>
</dbReference>
<dbReference type="PANTHER" id="PTHR30545:SF2">
    <property type="entry name" value="SUGAR FERMENTATION STIMULATION PROTEIN A"/>
    <property type="match status" value="1"/>
</dbReference>
<comment type="similarity">
    <text evidence="1">Belongs to the SfsA family.</text>
</comment>
<keyword evidence="5" id="KW-1185">Reference proteome</keyword>
<name>A0A432WR15_9GAMM</name>